<evidence type="ECO:0000256" key="1">
    <source>
        <dbReference type="SAM" id="SignalP"/>
    </source>
</evidence>
<dbReference type="Proteomes" id="UP001465976">
    <property type="component" value="Unassembled WGS sequence"/>
</dbReference>
<reference evidence="2 3" key="1">
    <citation type="submission" date="2024-02" db="EMBL/GenBank/DDBJ databases">
        <title>A draft genome for the cacao thread blight pathogen Marasmius crinis-equi.</title>
        <authorList>
            <person name="Cohen S.P."/>
            <person name="Baruah I.K."/>
            <person name="Amoako-Attah I."/>
            <person name="Bukari Y."/>
            <person name="Meinhardt L.W."/>
            <person name="Bailey B.A."/>
        </authorList>
    </citation>
    <scope>NUCLEOTIDE SEQUENCE [LARGE SCALE GENOMIC DNA]</scope>
    <source>
        <strain evidence="2 3">GH-76</strain>
    </source>
</reference>
<name>A0ABR3F2M3_9AGAR</name>
<evidence type="ECO:0000313" key="2">
    <source>
        <dbReference type="EMBL" id="KAL0569368.1"/>
    </source>
</evidence>
<proteinExistence type="predicted"/>
<gene>
    <name evidence="2" type="ORF">V5O48_012603</name>
</gene>
<sequence>MKLILGLIYTAVALICTADVMAFPAVAIAAEQDQASPAPLQTASRVVARGVQVEPTVCSKPPGKEFAAETALPLCP</sequence>
<accession>A0ABR3F2M3</accession>
<dbReference type="EMBL" id="JBAHYK010001134">
    <property type="protein sequence ID" value="KAL0569368.1"/>
    <property type="molecule type" value="Genomic_DNA"/>
</dbReference>
<comment type="caution">
    <text evidence="2">The sequence shown here is derived from an EMBL/GenBank/DDBJ whole genome shotgun (WGS) entry which is preliminary data.</text>
</comment>
<evidence type="ECO:0000313" key="3">
    <source>
        <dbReference type="Proteomes" id="UP001465976"/>
    </source>
</evidence>
<keyword evidence="3" id="KW-1185">Reference proteome</keyword>
<protein>
    <submittedName>
        <fullName evidence="2">Uncharacterized protein</fullName>
    </submittedName>
</protein>
<organism evidence="2 3">
    <name type="scientific">Marasmius crinis-equi</name>
    <dbReference type="NCBI Taxonomy" id="585013"/>
    <lineage>
        <taxon>Eukaryota</taxon>
        <taxon>Fungi</taxon>
        <taxon>Dikarya</taxon>
        <taxon>Basidiomycota</taxon>
        <taxon>Agaricomycotina</taxon>
        <taxon>Agaricomycetes</taxon>
        <taxon>Agaricomycetidae</taxon>
        <taxon>Agaricales</taxon>
        <taxon>Marasmiineae</taxon>
        <taxon>Marasmiaceae</taxon>
        <taxon>Marasmius</taxon>
    </lineage>
</organism>
<keyword evidence="1" id="KW-0732">Signal</keyword>
<feature type="signal peptide" evidence="1">
    <location>
        <begin position="1"/>
        <end position="22"/>
    </location>
</feature>
<feature type="chain" id="PRO_5045752315" evidence="1">
    <location>
        <begin position="23"/>
        <end position="76"/>
    </location>
</feature>